<evidence type="ECO:0000313" key="2">
    <source>
        <dbReference type="EMBL" id="KRN04803.1"/>
    </source>
</evidence>
<feature type="transmembrane region" description="Helical" evidence="1">
    <location>
        <begin position="39"/>
        <end position="57"/>
    </location>
</feature>
<gene>
    <name evidence="2" type="ORF">FC86_GL001160</name>
</gene>
<accession>A0A0R2DMW7</accession>
<name>A0A0R2DMW7_9LACO</name>
<protein>
    <submittedName>
        <fullName evidence="2">Uncharacterized protein</fullName>
    </submittedName>
</protein>
<evidence type="ECO:0000256" key="1">
    <source>
        <dbReference type="SAM" id="Phobius"/>
    </source>
</evidence>
<dbReference type="PATRIC" id="fig|1423744.4.peg.1190"/>
<comment type="caution">
    <text evidence="2">The sequence shown here is derived from an EMBL/GenBank/DDBJ whole genome shotgun (WGS) entry which is preliminary data.</text>
</comment>
<proteinExistence type="predicted"/>
<sequence length="127" mass="13302">MKEMKKSSFVTLVLGIFSALVLGSGMSMALLPDSGLYNQGVIVGCLGIIFSLITVIVHRKMTNKPKINLSLKTVGIALVAIIGVIIFGGGLSLTMVFNQLVFGTILAIIGIMALLSLIPLSKGLKQG</sequence>
<keyword evidence="1" id="KW-0812">Transmembrane</keyword>
<keyword evidence="1" id="KW-0472">Membrane</keyword>
<dbReference type="AlphaFoldDB" id="A0A0R2DMW7"/>
<dbReference type="Proteomes" id="UP000051378">
    <property type="component" value="Unassembled WGS sequence"/>
</dbReference>
<evidence type="ECO:0000313" key="3">
    <source>
        <dbReference type="Proteomes" id="UP000051378"/>
    </source>
</evidence>
<dbReference type="EMBL" id="AYZL01000006">
    <property type="protein sequence ID" value="KRN04803.1"/>
    <property type="molecule type" value="Genomic_DNA"/>
</dbReference>
<organism evidence="2 3">
    <name type="scientific">Holzapfeliella floricola DSM 23037 = JCM 16512</name>
    <dbReference type="NCBI Taxonomy" id="1423744"/>
    <lineage>
        <taxon>Bacteria</taxon>
        <taxon>Bacillati</taxon>
        <taxon>Bacillota</taxon>
        <taxon>Bacilli</taxon>
        <taxon>Lactobacillales</taxon>
        <taxon>Lactobacillaceae</taxon>
        <taxon>Holzapfeliella</taxon>
    </lineage>
</organism>
<dbReference type="STRING" id="1423744.FC86_GL001160"/>
<reference evidence="2 3" key="1">
    <citation type="journal article" date="2015" name="Genome Announc.">
        <title>Expanding the biotechnology potential of lactobacilli through comparative genomics of 213 strains and associated genera.</title>
        <authorList>
            <person name="Sun Z."/>
            <person name="Harris H.M."/>
            <person name="McCann A."/>
            <person name="Guo C."/>
            <person name="Argimon S."/>
            <person name="Zhang W."/>
            <person name="Yang X."/>
            <person name="Jeffery I.B."/>
            <person name="Cooney J.C."/>
            <person name="Kagawa T.F."/>
            <person name="Liu W."/>
            <person name="Song Y."/>
            <person name="Salvetti E."/>
            <person name="Wrobel A."/>
            <person name="Rasinkangas P."/>
            <person name="Parkhill J."/>
            <person name="Rea M.C."/>
            <person name="O'Sullivan O."/>
            <person name="Ritari J."/>
            <person name="Douillard F.P."/>
            <person name="Paul Ross R."/>
            <person name="Yang R."/>
            <person name="Briner A.E."/>
            <person name="Felis G.E."/>
            <person name="de Vos W.M."/>
            <person name="Barrangou R."/>
            <person name="Klaenhammer T.R."/>
            <person name="Caufield P.W."/>
            <person name="Cui Y."/>
            <person name="Zhang H."/>
            <person name="O'Toole P.W."/>
        </authorList>
    </citation>
    <scope>NUCLEOTIDE SEQUENCE [LARGE SCALE GENOMIC DNA]</scope>
    <source>
        <strain evidence="2 3">DSM 23037</strain>
    </source>
</reference>
<keyword evidence="1" id="KW-1133">Transmembrane helix</keyword>
<keyword evidence="3" id="KW-1185">Reference proteome</keyword>
<feature type="transmembrane region" description="Helical" evidence="1">
    <location>
        <begin position="69"/>
        <end position="88"/>
    </location>
</feature>
<feature type="transmembrane region" description="Helical" evidence="1">
    <location>
        <begin position="100"/>
        <end position="120"/>
    </location>
</feature>